<feature type="transmembrane region" description="Helical" evidence="10">
    <location>
        <begin position="377"/>
        <end position="397"/>
    </location>
</feature>
<gene>
    <name evidence="13" type="ORF">SD72_08760</name>
</gene>
<comment type="similarity">
    <text evidence="3 10">Belongs to the glycosyltransferase 39 family.</text>
</comment>
<evidence type="ECO:0000256" key="3">
    <source>
        <dbReference type="ARBA" id="ARBA00007222"/>
    </source>
</evidence>
<feature type="transmembrane region" description="Helical" evidence="10">
    <location>
        <begin position="82"/>
        <end position="104"/>
    </location>
</feature>
<dbReference type="PANTHER" id="PTHR10050">
    <property type="entry name" value="DOLICHYL-PHOSPHATE-MANNOSE--PROTEIN MANNOSYLTRANSFERASE"/>
    <property type="match status" value="1"/>
</dbReference>
<comment type="caution">
    <text evidence="13">The sequence shown here is derived from an EMBL/GenBank/DDBJ whole genome shotgun (WGS) entry which is preliminary data.</text>
</comment>
<keyword evidence="5 10" id="KW-0808">Transferase</keyword>
<reference evidence="13 14" key="1">
    <citation type="submission" date="2015-01" db="EMBL/GenBank/DDBJ databases">
        <title>Draft genome sequence of Leucobacter komagatae strain VKM ST2845.</title>
        <authorList>
            <person name="Karlyshev A.V."/>
            <person name="Kudryashova E.B."/>
        </authorList>
    </citation>
    <scope>NUCLEOTIDE SEQUENCE [LARGE SCALE GENOMIC DNA]</scope>
    <source>
        <strain evidence="13 14">VKM ST2845</strain>
    </source>
</reference>
<evidence type="ECO:0000256" key="8">
    <source>
        <dbReference type="ARBA" id="ARBA00023136"/>
    </source>
</evidence>
<dbReference type="EMBL" id="JXSQ01000010">
    <property type="protein sequence ID" value="KIP52527.1"/>
    <property type="molecule type" value="Genomic_DNA"/>
</dbReference>
<evidence type="ECO:0000256" key="7">
    <source>
        <dbReference type="ARBA" id="ARBA00022989"/>
    </source>
</evidence>
<evidence type="ECO:0000259" key="11">
    <source>
        <dbReference type="Pfam" id="PF02366"/>
    </source>
</evidence>
<keyword evidence="6 10" id="KW-0812">Transmembrane</keyword>
<protein>
    <recommendedName>
        <fullName evidence="9 10">Polyprenol-phosphate-mannose--protein mannosyltransferase</fullName>
        <ecNumber evidence="10">2.4.1.-</ecNumber>
    </recommendedName>
</protein>
<dbReference type="GO" id="GO:0005886">
    <property type="term" value="C:plasma membrane"/>
    <property type="evidence" value="ECO:0007669"/>
    <property type="project" value="UniProtKB-SubCell"/>
</dbReference>
<dbReference type="InterPro" id="IPR032421">
    <property type="entry name" value="PMT_4TMC"/>
</dbReference>
<feature type="transmembrane region" description="Helical" evidence="10">
    <location>
        <begin position="249"/>
        <end position="273"/>
    </location>
</feature>
<comment type="pathway">
    <text evidence="2 10">Protein modification; protein glycosylation.</text>
</comment>
<feature type="transmembrane region" description="Helical" evidence="10">
    <location>
        <begin position="111"/>
        <end position="128"/>
    </location>
</feature>
<dbReference type="UniPathway" id="UPA00378"/>
<keyword evidence="8 10" id="KW-0472">Membrane</keyword>
<sequence length="486" mass="52797">MLALAALLRFWALGRPGTLVFDELYYVRDAVTQLANGFPTSWPDDDPSMATPFTDDASFAVHPPLGKWIIALGLLVFGDGSWGWRAGVALTGVVTVGLTMLLGWRISRSTVVALLAGLFLAVDGVHVVLTRVGLLDGILAAFVVLGALFMWRDHERVVDRTRLTASGIAVQWSRPWLFAAAIAFGCAASVKWSGLYPLAAFLLLTAARDLLVRVVAAREAARTLGVTADLALHRHASTARALGRWTRQAFATGVIALPTAAAVYVASWAGWILTTGGWGRADGPWPSALWQYHVGMFEWHSTLSAPHPYQAHPLSWPLGLRPTAMYHEVLDGGLTATISPLPNILITWGGVAALILLTIWGFRALMRPRELVRRSPVLGAGAFAAAFVVTGYLSGWLPWVLTLSRSAVFQFYAVVLTPFSAVALALVIGVICRRRGGRDEVAGRRIAVGIFVAAAVIVSVLFFPVWSAMPVPEWFWRWHLWLPGWV</sequence>
<feature type="transmembrane region" description="Helical" evidence="10">
    <location>
        <begin position="444"/>
        <end position="466"/>
    </location>
</feature>
<organism evidence="13 14">
    <name type="scientific">Leucobacter komagatae</name>
    <dbReference type="NCBI Taxonomy" id="55969"/>
    <lineage>
        <taxon>Bacteria</taxon>
        <taxon>Bacillati</taxon>
        <taxon>Actinomycetota</taxon>
        <taxon>Actinomycetes</taxon>
        <taxon>Micrococcales</taxon>
        <taxon>Microbacteriaceae</taxon>
        <taxon>Leucobacter</taxon>
    </lineage>
</organism>
<dbReference type="InterPro" id="IPR027005">
    <property type="entry name" value="PMT-like"/>
</dbReference>
<dbReference type="PANTHER" id="PTHR10050:SF46">
    <property type="entry name" value="PROTEIN O-MANNOSYL-TRANSFERASE 2"/>
    <property type="match status" value="1"/>
</dbReference>
<evidence type="ECO:0000313" key="14">
    <source>
        <dbReference type="Proteomes" id="UP000032120"/>
    </source>
</evidence>
<keyword evidence="7 10" id="KW-1133">Transmembrane helix</keyword>
<dbReference type="AlphaFoldDB" id="A0A0D0IN60"/>
<evidence type="ECO:0000256" key="5">
    <source>
        <dbReference type="ARBA" id="ARBA00022679"/>
    </source>
</evidence>
<feature type="domain" description="ArnT-like N-terminal" evidence="11">
    <location>
        <begin position="3"/>
        <end position="208"/>
    </location>
</feature>
<feature type="transmembrane region" description="Helical" evidence="10">
    <location>
        <begin position="344"/>
        <end position="365"/>
    </location>
</feature>
<dbReference type="Proteomes" id="UP000032120">
    <property type="component" value="Unassembled WGS sequence"/>
</dbReference>
<proteinExistence type="inferred from homology"/>
<accession>A0A0D0IN60</accession>
<dbReference type="GO" id="GO:0012505">
    <property type="term" value="C:endomembrane system"/>
    <property type="evidence" value="ECO:0007669"/>
    <property type="project" value="UniProtKB-SubCell"/>
</dbReference>
<evidence type="ECO:0000256" key="2">
    <source>
        <dbReference type="ARBA" id="ARBA00004922"/>
    </source>
</evidence>
<dbReference type="GO" id="GO:0004169">
    <property type="term" value="F:dolichyl-phosphate-mannose-protein mannosyltransferase activity"/>
    <property type="evidence" value="ECO:0007669"/>
    <property type="project" value="UniProtKB-UniRule"/>
</dbReference>
<feature type="transmembrane region" description="Helical" evidence="10">
    <location>
        <begin position="409"/>
        <end position="432"/>
    </location>
</feature>
<evidence type="ECO:0000313" key="13">
    <source>
        <dbReference type="EMBL" id="KIP52527.1"/>
    </source>
</evidence>
<keyword evidence="10" id="KW-1003">Cell membrane</keyword>
<evidence type="ECO:0000259" key="12">
    <source>
        <dbReference type="Pfam" id="PF16192"/>
    </source>
</evidence>
<dbReference type="Pfam" id="PF02366">
    <property type="entry name" value="PMT"/>
    <property type="match status" value="1"/>
</dbReference>
<dbReference type="InterPro" id="IPR003342">
    <property type="entry name" value="ArnT-like_N"/>
</dbReference>
<comment type="subcellular location">
    <subcellularLocation>
        <location evidence="10">Cell membrane</location>
    </subcellularLocation>
    <subcellularLocation>
        <location evidence="1">Endomembrane system</location>
        <topology evidence="1">Multi-pass membrane protein</topology>
    </subcellularLocation>
</comment>
<keyword evidence="14" id="KW-1185">Reference proteome</keyword>
<keyword evidence="4 10" id="KW-0328">Glycosyltransferase</keyword>
<feature type="domain" description="Protein O-mannosyl-transferase C-terminal four TM" evidence="12">
    <location>
        <begin position="288"/>
        <end position="485"/>
    </location>
</feature>
<dbReference type="Pfam" id="PF16192">
    <property type="entry name" value="PMT_4TMC"/>
    <property type="match status" value="1"/>
</dbReference>
<evidence type="ECO:0000256" key="4">
    <source>
        <dbReference type="ARBA" id="ARBA00022676"/>
    </source>
</evidence>
<comment type="function">
    <text evidence="10">Protein O-mannosyltransferase that catalyzes the transfer of a single mannose residue from a polyprenol phospho-mannosyl lipidic donor to the hydroxyl group of selected serine and threonine residues in acceptor proteins.</text>
</comment>
<name>A0A0D0IN60_9MICO</name>
<evidence type="ECO:0000256" key="1">
    <source>
        <dbReference type="ARBA" id="ARBA00004127"/>
    </source>
</evidence>
<evidence type="ECO:0000256" key="10">
    <source>
        <dbReference type="RuleBase" id="RU367007"/>
    </source>
</evidence>
<dbReference type="EC" id="2.4.1.-" evidence="10"/>
<evidence type="ECO:0000256" key="9">
    <source>
        <dbReference type="ARBA" id="ARBA00093617"/>
    </source>
</evidence>
<evidence type="ECO:0000256" key="6">
    <source>
        <dbReference type="ARBA" id="ARBA00022692"/>
    </source>
</evidence>
<feature type="transmembrane region" description="Helical" evidence="10">
    <location>
        <begin position="134"/>
        <end position="151"/>
    </location>
</feature>